<dbReference type="PANTHER" id="PTHR35186:SF4">
    <property type="entry name" value="PRION-INHIBITION AND PROPAGATION HELO DOMAIN-CONTAINING PROTEIN"/>
    <property type="match status" value="1"/>
</dbReference>
<dbReference type="AlphaFoldDB" id="A0A098DBX1"/>
<dbReference type="EMBL" id="HG970332">
    <property type="protein sequence ID" value="CEF75945.1"/>
    <property type="molecule type" value="Genomic_DNA"/>
</dbReference>
<dbReference type="Proteomes" id="UP000070720">
    <property type="component" value="Chromosome 1"/>
</dbReference>
<feature type="chain" id="PRO_5010018643" evidence="1">
    <location>
        <begin position="21"/>
        <end position="583"/>
    </location>
</feature>
<proteinExistence type="predicted"/>
<keyword evidence="5" id="KW-1185">Reference proteome</keyword>
<dbReference type="InParanoid" id="A0A098DBX1"/>
<evidence type="ECO:0000256" key="1">
    <source>
        <dbReference type="SAM" id="SignalP"/>
    </source>
</evidence>
<reference evidence="3 5" key="3">
    <citation type="journal article" date="2015" name="BMC Genomics">
        <title>The completed genome sequence of the pathogenic ascomycete fungus Fusarium graminearum.</title>
        <authorList>
            <person name="King R."/>
            <person name="Urban M."/>
            <person name="Hammond-Kosack M.C."/>
            <person name="Hassani-Pak K."/>
            <person name="Hammond-Kosack K.E."/>
        </authorList>
    </citation>
    <scope>NUCLEOTIDE SEQUENCE [LARGE SCALE GENOMIC DNA]</scope>
    <source>
        <strain evidence="5">ATCC MYA-4620 / CBS 123657 / FGSC 9075 / NRRL 31084 / PH-1</strain>
        <strain evidence="3">PH-1</strain>
    </source>
</reference>
<accession>A0A098DBX1</accession>
<dbReference type="PANTHER" id="PTHR35186">
    <property type="entry name" value="ANK_REP_REGION DOMAIN-CONTAINING PROTEIN"/>
    <property type="match status" value="1"/>
</dbReference>
<feature type="domain" description="DUF7580" evidence="2">
    <location>
        <begin position="193"/>
        <end position="577"/>
    </location>
</feature>
<evidence type="ECO:0000313" key="5">
    <source>
        <dbReference type="Proteomes" id="UP000070720"/>
    </source>
</evidence>
<dbReference type="VEuPathDB" id="FungiDB:FGRAMPH1_01G08283"/>
<accession>A0A0E0RXH0</accession>
<name>A0A098DBX1_GIBZE</name>
<evidence type="ECO:0000259" key="2">
    <source>
        <dbReference type="Pfam" id="PF24476"/>
    </source>
</evidence>
<evidence type="ECO:0000313" key="3">
    <source>
        <dbReference type="EMBL" id="CEF75945.1"/>
    </source>
</evidence>
<feature type="signal peptide" evidence="1">
    <location>
        <begin position="1"/>
        <end position="20"/>
    </location>
</feature>
<reference evidence="4 5" key="2">
    <citation type="journal article" date="2010" name="Nature">
        <title>Comparative genomics reveals mobile pathogenicity chromosomes in Fusarium.</title>
        <authorList>
            <person name="Ma L.J."/>
            <person name="van der Does H.C."/>
            <person name="Borkovich K.A."/>
            <person name="Coleman J.J."/>
            <person name="Daboussi M.J."/>
            <person name="Di Pietro A."/>
            <person name="Dufresne M."/>
            <person name="Freitag M."/>
            <person name="Grabherr M."/>
            <person name="Henrissat B."/>
            <person name="Houterman P.M."/>
            <person name="Kang S."/>
            <person name="Shim W.B."/>
            <person name="Woloshuk C."/>
            <person name="Xie X."/>
            <person name="Xu J.R."/>
            <person name="Antoniw J."/>
            <person name="Baker S.E."/>
            <person name="Bluhm B.H."/>
            <person name="Breakspear A."/>
            <person name="Brown D.W."/>
            <person name="Butchko R.A."/>
            <person name="Chapman S."/>
            <person name="Coulson R."/>
            <person name="Coutinho P.M."/>
            <person name="Danchin E.G."/>
            <person name="Diener A."/>
            <person name="Gale L.R."/>
            <person name="Gardiner D.M."/>
            <person name="Goff S."/>
            <person name="Hammond-Kosack K.E."/>
            <person name="Hilburn K."/>
            <person name="Hua-Van A."/>
            <person name="Jonkers W."/>
            <person name="Kazan K."/>
            <person name="Kodira C.D."/>
            <person name="Koehrsen M."/>
            <person name="Kumar L."/>
            <person name="Lee Y.H."/>
            <person name="Li L."/>
            <person name="Manners J.M."/>
            <person name="Miranda-Saavedra D."/>
            <person name="Mukherjee M."/>
            <person name="Park G."/>
            <person name="Park J."/>
            <person name="Park S.Y."/>
            <person name="Proctor R.H."/>
            <person name="Regev A."/>
            <person name="Ruiz-Roldan M.C."/>
            <person name="Sain D."/>
            <person name="Sakthikumar S."/>
            <person name="Sykes S."/>
            <person name="Schwartz D.C."/>
            <person name="Turgeon B.G."/>
            <person name="Wapinski I."/>
            <person name="Yoder O."/>
            <person name="Young S."/>
            <person name="Zeng Q."/>
            <person name="Zhou S."/>
            <person name="Galagan J."/>
            <person name="Cuomo C.A."/>
            <person name="Kistler H.C."/>
            <person name="Rep M."/>
        </authorList>
    </citation>
    <scope>GENOME REANNOTATION</scope>
    <source>
        <strain evidence="5">ATCC MYA-4620 / CBS 123657 / FGSC 9075 / NRRL 31084 / PH-1</strain>
        <strain evidence="4">PH-1 / ATCC MYA-4620 / FGSC 9075 / NRRL 31084</strain>
    </source>
</reference>
<evidence type="ECO:0000313" key="4">
    <source>
        <dbReference type="EnsemblFungi" id="CEF75945"/>
    </source>
</evidence>
<reference evidence="4" key="4">
    <citation type="submission" date="2017-01" db="UniProtKB">
        <authorList>
            <consortium name="EnsemblFungi"/>
        </authorList>
    </citation>
    <scope>IDENTIFICATION</scope>
    <source>
        <strain evidence="4">PH-1 / ATCC MYA-4620 / FGSC 9075 / NRRL 31084</strain>
    </source>
</reference>
<dbReference type="EnsemblFungi" id="CEF75945">
    <property type="protein sequence ID" value="CEF75945"/>
    <property type="gene ID" value="FGRRES_17378"/>
</dbReference>
<dbReference type="InterPro" id="IPR056002">
    <property type="entry name" value="DUF7580"/>
</dbReference>
<dbReference type="STRING" id="229533.A0A098DBX1"/>
<organism evidence="3 5">
    <name type="scientific">Gibberella zeae (strain ATCC MYA-4620 / CBS 123657 / FGSC 9075 / NRRL 31084 / PH-1)</name>
    <name type="common">Wheat head blight fungus</name>
    <name type="synonym">Fusarium graminearum</name>
    <dbReference type="NCBI Taxonomy" id="229533"/>
    <lineage>
        <taxon>Eukaryota</taxon>
        <taxon>Fungi</taxon>
        <taxon>Dikarya</taxon>
        <taxon>Ascomycota</taxon>
        <taxon>Pezizomycotina</taxon>
        <taxon>Sordariomycetes</taxon>
        <taxon>Hypocreomycetidae</taxon>
        <taxon>Hypocreales</taxon>
        <taxon>Nectriaceae</taxon>
        <taxon>Fusarium</taxon>
    </lineage>
</organism>
<reference evidence="4 5" key="1">
    <citation type="journal article" date="2007" name="Science">
        <title>The Fusarium graminearum genome reveals a link between localized polymorphism and pathogen specialization.</title>
        <authorList>
            <person name="Cuomo C.A."/>
            <person name="Gueldener U."/>
            <person name="Xu J.-R."/>
            <person name="Trail F."/>
            <person name="Turgeon B.G."/>
            <person name="Di Pietro A."/>
            <person name="Walton J.D."/>
            <person name="Ma L.-J."/>
            <person name="Baker S.E."/>
            <person name="Rep M."/>
            <person name="Adam G."/>
            <person name="Antoniw J."/>
            <person name="Baldwin T."/>
            <person name="Calvo S.E."/>
            <person name="Chang Y.-L."/>
            <person name="DeCaprio D."/>
            <person name="Gale L.R."/>
            <person name="Gnerre S."/>
            <person name="Goswami R.S."/>
            <person name="Hammond-Kosack K."/>
            <person name="Harris L.J."/>
            <person name="Hilburn K."/>
            <person name="Kennell J.C."/>
            <person name="Kroken S."/>
            <person name="Magnuson J.K."/>
            <person name="Mannhaupt G."/>
            <person name="Mauceli E.W."/>
            <person name="Mewes H.-W."/>
            <person name="Mitterbauer R."/>
            <person name="Muehlbauer G."/>
            <person name="Muensterkoetter M."/>
            <person name="Nelson D."/>
            <person name="O'Donnell K."/>
            <person name="Ouellet T."/>
            <person name="Qi W."/>
            <person name="Quesneville H."/>
            <person name="Roncero M.I.G."/>
            <person name="Seong K.-Y."/>
            <person name="Tetko I.V."/>
            <person name="Urban M."/>
            <person name="Waalwijk C."/>
            <person name="Ward T.J."/>
            <person name="Yao J."/>
            <person name="Birren B.W."/>
            <person name="Kistler H.C."/>
        </authorList>
    </citation>
    <scope>NUCLEOTIDE SEQUENCE [LARGE SCALE GENOMIC DNA]</scope>
    <source>
        <strain evidence="5">ATCC MYA-4620 / CBS 123657 / FGSC 9075 / NRRL 31084 / PH-1</strain>
        <strain evidence="4">PH-1 / ATCC MYA-4620 / FGSC 9075 / NRRL 31084</strain>
    </source>
</reference>
<protein>
    <submittedName>
        <fullName evidence="3">Chromosome 1, complete genome</fullName>
    </submittedName>
</protein>
<keyword evidence="1" id="KW-0732">Signal</keyword>
<dbReference type="Pfam" id="PF24476">
    <property type="entry name" value="DUF7580"/>
    <property type="match status" value="1"/>
</dbReference>
<gene>
    <name evidence="3" type="ORF">FGRAMPH1_01T08283</name>
</gene>
<sequence>MSGFEVAGTVLGSLPLLVTALETYCKFMRDWGKAQSELKSLNRQLTTERAKLYNVCDLLISDVVPQRDVEPMLLSPFGPLWRVPETNERIRRRLWDAYSPFEETVAEIKEALETIMGRLRVQISQDGQVEWVNKTRMTREFKKLLYRLNRDDYKDDIATISKGISDLETLTKLSIRLEPSRRKQSRGKLLKILRDLSTSIYRALCSSIICTDAHDVSLELSPRFIEIGYECEDEKVLRNTQFRLAISFEIVEASIRKRFWDEVNIKTISSVKKIGSQPCPPQIQTKTMKRVSFGIKQSLSFMSSTRSTHDVKSAMASLSRPATDVAFIKTSDEERQIFTKQSLDLCTALRNARQARPVCYGHLIDTECADRHFRVYPLGTIANSDGWSIVTLSDILEGKRGLKPLISLAEKVQLALAIASSVLQLSKTPWLPEALTRKNVHFFRRDETLSYKYPFLLRSFPEYPSQLPNPTAASGCIPLSNPTLFALGILLLEIILGQSFEQLRSPDEKPIYGDYNGVIRNSIAAHKLLERVALINTAYQAVIQRCIDCTETRGLDEDGFRQEVYNDVVLELEAILESTKLGM</sequence>